<dbReference type="SUPFAM" id="SSF50729">
    <property type="entry name" value="PH domain-like"/>
    <property type="match status" value="1"/>
</dbReference>
<keyword evidence="6 18" id="KW-0547">Nucleotide-binding</keyword>
<keyword evidence="9 19" id="KW-0175">Coiled coil</keyword>
<dbReference type="SUPFAM" id="SSF52540">
    <property type="entry name" value="P-loop containing nucleoside triphosphate hydrolases"/>
    <property type="match status" value="1"/>
</dbReference>
<evidence type="ECO:0000256" key="9">
    <source>
        <dbReference type="ARBA" id="ARBA00023054"/>
    </source>
</evidence>
<dbReference type="GO" id="GO:0008574">
    <property type="term" value="F:plus-end-directed microtubule motor activity"/>
    <property type="evidence" value="ECO:0007669"/>
    <property type="project" value="UniProtKB-EC"/>
</dbReference>
<dbReference type="PROSITE" id="PS00411">
    <property type="entry name" value="KINESIN_MOTOR_1"/>
    <property type="match status" value="1"/>
</dbReference>
<keyword evidence="12" id="KW-0206">Cytoskeleton</keyword>
<dbReference type="InterPro" id="IPR022140">
    <property type="entry name" value="Kinesin-like_KIF1-typ"/>
</dbReference>
<dbReference type="GO" id="GO:0005874">
    <property type="term" value="C:microtubule"/>
    <property type="evidence" value="ECO:0007669"/>
    <property type="project" value="UniProtKB-KW"/>
</dbReference>
<dbReference type="Pfam" id="PF00169">
    <property type="entry name" value="PH"/>
    <property type="match status" value="1"/>
</dbReference>
<protein>
    <recommendedName>
        <fullName evidence="17">plus-end-directed kinesin ATPase</fullName>
        <ecNumber evidence="17">5.6.1.3</ecNumber>
    </recommendedName>
</protein>
<dbReference type="GO" id="GO:0030658">
    <property type="term" value="C:transport vesicle membrane"/>
    <property type="evidence" value="ECO:0007669"/>
    <property type="project" value="UniProtKB-SubCell"/>
</dbReference>
<dbReference type="Pfam" id="PF16183">
    <property type="entry name" value="Kinesin_assoc"/>
    <property type="match status" value="1"/>
</dbReference>
<dbReference type="Pfam" id="PF00498">
    <property type="entry name" value="FHA"/>
    <property type="match status" value="1"/>
</dbReference>
<dbReference type="InterPro" id="IPR027417">
    <property type="entry name" value="P-loop_NTPase"/>
</dbReference>
<dbReference type="SMART" id="SM00233">
    <property type="entry name" value="PH"/>
    <property type="match status" value="1"/>
</dbReference>
<dbReference type="GO" id="GO:0005524">
    <property type="term" value="F:ATP binding"/>
    <property type="evidence" value="ECO:0007669"/>
    <property type="project" value="UniProtKB-UniRule"/>
</dbReference>
<dbReference type="PRINTS" id="PR00380">
    <property type="entry name" value="KINESINHEAVY"/>
</dbReference>
<keyword evidence="3" id="KW-0963">Cytoplasm</keyword>
<evidence type="ECO:0000259" key="22">
    <source>
        <dbReference type="PROSITE" id="PS50067"/>
    </source>
</evidence>
<dbReference type="Gene3D" id="2.60.200.20">
    <property type="match status" value="1"/>
</dbReference>
<feature type="domain" description="PH" evidence="20">
    <location>
        <begin position="1584"/>
        <end position="1682"/>
    </location>
</feature>
<dbReference type="InterPro" id="IPR001849">
    <property type="entry name" value="PH_domain"/>
</dbReference>
<evidence type="ECO:0000256" key="16">
    <source>
        <dbReference type="ARBA" id="ARBA00050273"/>
    </source>
</evidence>
<evidence type="ECO:0000256" key="14">
    <source>
        <dbReference type="ARBA" id="ARBA00023329"/>
    </source>
</evidence>
<evidence type="ECO:0000256" key="10">
    <source>
        <dbReference type="ARBA" id="ARBA00023136"/>
    </source>
</evidence>
<dbReference type="InterPro" id="IPR022164">
    <property type="entry name" value="Kinesin-like"/>
</dbReference>
<dbReference type="PROSITE" id="PS50006">
    <property type="entry name" value="FHA_DOMAIN"/>
    <property type="match status" value="1"/>
</dbReference>
<evidence type="ECO:0000259" key="20">
    <source>
        <dbReference type="PROSITE" id="PS50003"/>
    </source>
</evidence>
<dbReference type="RefSeq" id="XP_026104843.1">
    <property type="nucleotide sequence ID" value="XM_026249058.1"/>
</dbReference>
<dbReference type="InterPro" id="IPR008984">
    <property type="entry name" value="SMAD_FHA_dom_sf"/>
</dbReference>
<dbReference type="Gene3D" id="3.40.850.10">
    <property type="entry name" value="Kinesin motor domain"/>
    <property type="match status" value="1"/>
</dbReference>
<dbReference type="GO" id="GO:0048731">
    <property type="term" value="P:system development"/>
    <property type="evidence" value="ECO:0007669"/>
    <property type="project" value="UniProtKB-ARBA"/>
</dbReference>
<feature type="binding site" evidence="18">
    <location>
        <begin position="96"/>
        <end position="103"/>
    </location>
    <ligand>
        <name>ATP</name>
        <dbReference type="ChEBI" id="CHEBI:30616"/>
    </ligand>
</feature>
<evidence type="ECO:0000256" key="8">
    <source>
        <dbReference type="ARBA" id="ARBA00023018"/>
    </source>
</evidence>
<feature type="domain" description="Kinesin motor" evidence="22">
    <location>
        <begin position="5"/>
        <end position="354"/>
    </location>
</feature>
<feature type="coiled-coil region" evidence="19">
    <location>
        <begin position="651"/>
        <end position="700"/>
    </location>
</feature>
<evidence type="ECO:0000256" key="13">
    <source>
        <dbReference type="ARBA" id="ARBA00023235"/>
    </source>
</evidence>
<dbReference type="FunFam" id="3.40.850.10:FF:000004">
    <property type="entry name" value="Kinesin-like protein isoform 2"/>
    <property type="match status" value="1"/>
</dbReference>
<comment type="similarity">
    <text evidence="18">Belongs to the TRAFAC class myosin-kinesin ATPase superfamily. Kinesin family.</text>
</comment>
<dbReference type="GO" id="GO:0010970">
    <property type="term" value="P:transport along microtubule"/>
    <property type="evidence" value="ECO:0007669"/>
    <property type="project" value="UniProtKB-ARBA"/>
</dbReference>
<keyword evidence="4" id="KW-0597">Phosphoprotein</keyword>
<dbReference type="InterPro" id="IPR049780">
    <property type="entry name" value="PH_KIFIA_KIFIB"/>
</dbReference>
<dbReference type="SUPFAM" id="SSF49879">
    <property type="entry name" value="SMAD/FHA domain"/>
    <property type="match status" value="1"/>
</dbReference>
<accession>A0A6P6N8Q2</accession>
<dbReference type="Proteomes" id="UP000515129">
    <property type="component" value="Unplaced"/>
</dbReference>
<evidence type="ECO:0000256" key="12">
    <source>
        <dbReference type="ARBA" id="ARBA00023212"/>
    </source>
</evidence>
<keyword evidence="8" id="KW-0770">Synapse</keyword>
<dbReference type="Pfam" id="PF00225">
    <property type="entry name" value="Kinesin"/>
    <property type="match status" value="1"/>
</dbReference>
<dbReference type="InterPro" id="IPR019821">
    <property type="entry name" value="Kinesin_motor_CS"/>
</dbReference>
<evidence type="ECO:0000256" key="6">
    <source>
        <dbReference type="ARBA" id="ARBA00022741"/>
    </source>
</evidence>
<organism evidence="23 24">
    <name type="scientific">Carassius auratus</name>
    <name type="common">Goldfish</name>
    <dbReference type="NCBI Taxonomy" id="7957"/>
    <lineage>
        <taxon>Eukaryota</taxon>
        <taxon>Metazoa</taxon>
        <taxon>Chordata</taxon>
        <taxon>Craniata</taxon>
        <taxon>Vertebrata</taxon>
        <taxon>Euteleostomi</taxon>
        <taxon>Actinopterygii</taxon>
        <taxon>Neopterygii</taxon>
        <taxon>Teleostei</taxon>
        <taxon>Ostariophysi</taxon>
        <taxon>Cypriniformes</taxon>
        <taxon>Cyprinidae</taxon>
        <taxon>Cyprininae</taxon>
        <taxon>Carassius</taxon>
    </lineage>
</organism>
<dbReference type="GO" id="GO:0045202">
    <property type="term" value="C:synapse"/>
    <property type="evidence" value="ECO:0007669"/>
    <property type="project" value="UniProtKB-SubCell"/>
</dbReference>
<evidence type="ECO:0000256" key="4">
    <source>
        <dbReference type="ARBA" id="ARBA00022553"/>
    </source>
</evidence>
<feature type="coiled-coil region" evidence="19">
    <location>
        <begin position="453"/>
        <end position="480"/>
    </location>
</feature>
<evidence type="ECO:0000256" key="15">
    <source>
        <dbReference type="ARBA" id="ARBA00034103"/>
    </source>
</evidence>
<dbReference type="CDD" id="cd01233">
    <property type="entry name" value="PH_KIFIA_KIFIB"/>
    <property type="match status" value="1"/>
</dbReference>
<dbReference type="KEGG" id="caua:113076411"/>
<evidence type="ECO:0000256" key="18">
    <source>
        <dbReference type="PROSITE-ProRule" id="PRU00283"/>
    </source>
</evidence>
<dbReference type="Gene3D" id="2.30.29.30">
    <property type="entry name" value="Pleckstrin-homology domain (PH domain)/Phosphotyrosine-binding domain (PTB)"/>
    <property type="match status" value="1"/>
</dbReference>
<dbReference type="InterPro" id="IPR000253">
    <property type="entry name" value="FHA_dom"/>
</dbReference>
<evidence type="ECO:0000259" key="21">
    <source>
        <dbReference type="PROSITE" id="PS50006"/>
    </source>
</evidence>
<evidence type="ECO:0000256" key="7">
    <source>
        <dbReference type="ARBA" id="ARBA00022840"/>
    </source>
</evidence>
<evidence type="ECO:0000256" key="2">
    <source>
        <dbReference type="ARBA" id="ARBA00004250"/>
    </source>
</evidence>
<keyword evidence="13" id="KW-0413">Isomerase</keyword>
<keyword evidence="7 18" id="KW-0067">ATP-binding</keyword>
<dbReference type="PROSITE" id="PS50067">
    <property type="entry name" value="KINESIN_MOTOR_2"/>
    <property type="match status" value="1"/>
</dbReference>
<evidence type="ECO:0000256" key="19">
    <source>
        <dbReference type="SAM" id="Coils"/>
    </source>
</evidence>
<keyword evidence="14" id="KW-0968">Cytoplasmic vesicle</keyword>
<reference evidence="24" key="1">
    <citation type="submission" date="2025-08" db="UniProtKB">
        <authorList>
            <consortium name="RefSeq"/>
        </authorList>
    </citation>
    <scope>IDENTIFICATION</scope>
    <source>
        <strain evidence="24">Wakin</strain>
        <tissue evidence="24">Muscle</tissue>
    </source>
</reference>
<comment type="catalytic activity">
    <reaction evidence="16">
        <text>ATP + H2O + a kinesin associated with a microtubule at position (n) = ADP + phosphate a kinesin associated with a microtubule at position (n+1, toward the plus end).</text>
        <dbReference type="EC" id="5.6.1.3"/>
    </reaction>
</comment>
<keyword evidence="23" id="KW-1185">Reference proteome</keyword>
<evidence type="ECO:0000313" key="24">
    <source>
        <dbReference type="RefSeq" id="XP_026104843.1"/>
    </source>
</evidence>
<dbReference type="FunFam" id="2.30.29.30:FF:000023">
    <property type="entry name" value="Kinesin family member 1B"/>
    <property type="match status" value="1"/>
</dbReference>
<dbReference type="GO" id="GO:0008017">
    <property type="term" value="F:microtubule binding"/>
    <property type="evidence" value="ECO:0007669"/>
    <property type="project" value="InterPro"/>
</dbReference>
<dbReference type="PANTHER" id="PTHR47117:SF2">
    <property type="entry name" value="KINESIN-LIKE PROTEIN KIF1A ISOFORM X1"/>
    <property type="match status" value="1"/>
</dbReference>
<evidence type="ECO:0000256" key="17">
    <source>
        <dbReference type="ARBA" id="ARBA00066390"/>
    </source>
</evidence>
<dbReference type="CDD" id="cd01365">
    <property type="entry name" value="KISc_KIF1A_KIF1B"/>
    <property type="match status" value="1"/>
</dbReference>
<dbReference type="Pfam" id="PF12423">
    <property type="entry name" value="KIF1B"/>
    <property type="match status" value="1"/>
</dbReference>
<gene>
    <name evidence="24" type="primary">LOC113076411</name>
</gene>
<dbReference type="InterPro" id="IPR036961">
    <property type="entry name" value="Kinesin_motor_dom_sf"/>
</dbReference>
<dbReference type="GeneID" id="113076411"/>
<keyword evidence="11 18" id="KW-0505">Motor protein</keyword>
<dbReference type="Gene3D" id="6.10.250.2520">
    <property type="match status" value="1"/>
</dbReference>
<dbReference type="FunFam" id="2.60.200.20:FF:000001">
    <property type="entry name" value="Kinesin family member 1B"/>
    <property type="match status" value="1"/>
</dbReference>
<dbReference type="InterPro" id="IPR011993">
    <property type="entry name" value="PH-like_dom_sf"/>
</dbReference>
<dbReference type="InterPro" id="IPR001752">
    <property type="entry name" value="Kinesin_motor_dom"/>
</dbReference>
<dbReference type="EC" id="5.6.1.3" evidence="17"/>
<name>A0A6P6N8Q2_CARAU</name>
<evidence type="ECO:0000313" key="23">
    <source>
        <dbReference type="Proteomes" id="UP000515129"/>
    </source>
</evidence>
<proteinExistence type="inferred from homology"/>
<dbReference type="SMART" id="SM00240">
    <property type="entry name" value="FHA"/>
    <property type="match status" value="1"/>
</dbReference>
<dbReference type="PROSITE" id="PS50003">
    <property type="entry name" value="PH_DOMAIN"/>
    <property type="match status" value="1"/>
</dbReference>
<dbReference type="SMART" id="SM00129">
    <property type="entry name" value="KISc"/>
    <property type="match status" value="1"/>
</dbReference>
<feature type="domain" description="FHA" evidence="21">
    <location>
        <begin position="539"/>
        <end position="595"/>
    </location>
</feature>
<comment type="subcellular location">
    <subcellularLocation>
        <location evidence="1">Cytoplasm</location>
        <location evidence="1">Cytoskeleton</location>
    </subcellularLocation>
    <subcellularLocation>
        <location evidence="2">Cytoplasmic vesicle</location>
        <location evidence="2">Secretory vesicle membrane</location>
    </subcellularLocation>
    <subcellularLocation>
        <location evidence="15">Synapse</location>
    </subcellularLocation>
</comment>
<evidence type="ECO:0000256" key="11">
    <source>
        <dbReference type="ARBA" id="ARBA00023175"/>
    </source>
</evidence>
<keyword evidence="10" id="KW-0472">Membrane</keyword>
<sequence length="1710" mass="193705">MAGASVKVAVRVRPFNSREIGKESKCIIQMTGNTTTIMNPKLPKESKSFNFDYSYWSHTTPEDVNYACQKQVYKDIGEEMLLHAFEGYNVCIFAYGQTGAGKSYTMMGKQEKDQEGIIPLLCEDLFTKISDNNDNSMSYSVEVSYMEIYCERVRDLLNPKNKGNLRVREHPLMGPYVEDLSKLAVTSYSDIQDLMDSGNKARTVAATNMNETSSRSHAVFNIIFTQKRHDSETENTSEKVSKISLVDLAGSERADSTGAKGTRLKEGANINKSLTTLGKVISGLAEMDCAPNKNKKKKKVESFIPYRDSVLTWLLRENLGGNSRTAMVAALSPADINYDETLSTLRYADRAKQIRCNAVINEDPNNRLVRELKDEVARLKDLLYAQGLGDIIENLSSYKTNLNSIQAVNQRGDLSTVTNAMTGMSPSPSLSALSSRAGSISSLHDRIMFSPGSEEAIERLKETEKIIAELNETWEEKLRRTEAIRMEREALLAEMGVAMREDGGTVGVFSPKKTSHLVNLNEDPLMSECLLYYIKDGITKVGREDASSRQDIVLSGHFIEDEHCIFTSSTNASGEGTVVLEPCEGAETYVNGKRVTEPTVLRSGNRIIMGKSHVFRFNDPEQARQERERTPCADTPVEPVDWAFAQRELLEKQGIDMKQEMEQRLQELEDQYRKEREEASNLLEQQRLDYESKLEALQRQVNSRYYPETTEEEEEPEEEVPWTKRETELALWGFRKWRFYQFTSLRDLLWGNAIFLKEANAISVELKKKVQFQFVLLTDTLYSPLPPDLLPPSIAKDREKRQFPRTIVAVEVQDQKNGATHYWTLDKLRQRLDLMREMYDRAAEVPSNAVEDCEHMMSGGDPFYDRFPWFRLVGRAFVYLSNLLYPVPLVHRVAIVSEKGEVKGFLRVAVQAISADEEAPDYGSGVRQSGTAKISFEDQQFEKFHTESCTGGMSHTNTSQEELRIVEGEGQNSEMGLSADEVNNNTCEVSPDDPSSPLKDGLECSLDVTQEKSLQHLNIGSNFTFRVTVLQASSISAEYADIFCQFNFIHRHDEAFSTEPLKNTGRGPPLGFYHVQNITVEVTKSFVEYIKSQPIVFEVFGHYQKQPFLPLCKDLISSLRPTRRQFPRVMPLSKPVPATKLNTLTRSTAGPCHCKYDLMAFFEICELEANGDYIPAVVDHRGAMPCHGTFLLHQGIQRRITVTIAHETGNEIEWKEVKELVIGRIRNTPEADETIIDPNILSLNILSSSYIRPSYDDRVSLGIDHRTFYRFEAAWDSSMHNSLLLNRVTPYGEKIYITLSAYLEMENCTQPTVITKDFCMVFYSRDAKLPASRSIRNLFSTGAFRPSESNRVTGVYELSLCHLADIGSPGMQRRRRRVLDTSVAYVRGEENLAGWRPRSDSLILDHQWELEKLSLLQEVEKTRHYLLLREKLEASLLLGQDSFCGKDLMDSPKASSPAINPVVSLCLDSPTERQRDLAAKCVRLLMHTFNRQYSQVSSSLSESKLSEMSASLLGESSSSHLSTLTPSSTCPSLVDGHYCSPELRGAETNSGASSPDLDPFSPIERKPRSCTFIPNIQEIRVSPIVSKKGCLHFLEPHTSGWVKRYIVVRRPYVYLYRSERDCVERAIINLSSAQVEYSEDQQVMLRAPNTFAVRTEHRNILLQAANDKEMHDWLYAFNPLLAGTIRSKLSRRKSRQLRMRKCFSLAETIN</sequence>
<dbReference type="Pfam" id="PF12473">
    <property type="entry name" value="DUF3694"/>
    <property type="match status" value="1"/>
</dbReference>
<evidence type="ECO:0000256" key="3">
    <source>
        <dbReference type="ARBA" id="ARBA00022490"/>
    </source>
</evidence>
<evidence type="ECO:0000256" key="5">
    <source>
        <dbReference type="ARBA" id="ARBA00022701"/>
    </source>
</evidence>
<dbReference type="InterPro" id="IPR032405">
    <property type="entry name" value="Kinesin_assoc"/>
</dbReference>
<keyword evidence="5" id="KW-0493">Microtubule</keyword>
<dbReference type="PANTHER" id="PTHR47117">
    <property type="entry name" value="STAR-RELATED LIPID TRANSFER PROTEIN 9"/>
    <property type="match status" value="1"/>
</dbReference>
<evidence type="ECO:0000256" key="1">
    <source>
        <dbReference type="ARBA" id="ARBA00004245"/>
    </source>
</evidence>